<evidence type="ECO:0000313" key="3">
    <source>
        <dbReference type="EMBL" id="MDR6530493.1"/>
    </source>
</evidence>
<keyword evidence="1" id="KW-0732">Signal</keyword>
<accession>A0ABU1MWC9</accession>
<feature type="domain" description="Glycoside hydrolase family 29 N-terminal" evidence="2">
    <location>
        <begin position="67"/>
        <end position="195"/>
    </location>
</feature>
<name>A0ABU1MWC9_9CAUL</name>
<evidence type="ECO:0000256" key="1">
    <source>
        <dbReference type="SAM" id="SignalP"/>
    </source>
</evidence>
<comment type="caution">
    <text evidence="3">The sequence shown here is derived from an EMBL/GenBank/DDBJ whole genome shotgun (WGS) entry which is preliminary data.</text>
</comment>
<dbReference type="RefSeq" id="WP_310030027.1">
    <property type="nucleotide sequence ID" value="NZ_JAVDRL010000003.1"/>
</dbReference>
<dbReference type="Gene3D" id="3.20.20.80">
    <property type="entry name" value="Glycosidases"/>
    <property type="match status" value="1"/>
</dbReference>
<gene>
    <name evidence="3" type="ORF">J2800_001229</name>
</gene>
<feature type="chain" id="PRO_5046117446" description="Glycoside hydrolase family 29 N-terminal domain-containing protein" evidence="1">
    <location>
        <begin position="23"/>
        <end position="608"/>
    </location>
</feature>
<dbReference type="EMBL" id="JAVDRL010000003">
    <property type="protein sequence ID" value="MDR6530493.1"/>
    <property type="molecule type" value="Genomic_DNA"/>
</dbReference>
<evidence type="ECO:0000259" key="2">
    <source>
        <dbReference type="Pfam" id="PF01120"/>
    </source>
</evidence>
<dbReference type="InterPro" id="IPR057739">
    <property type="entry name" value="Glyco_hydro_29_N"/>
</dbReference>
<protein>
    <recommendedName>
        <fullName evidence="2">Glycoside hydrolase family 29 N-terminal domain-containing protein</fullName>
    </recommendedName>
</protein>
<feature type="signal peptide" evidence="1">
    <location>
        <begin position="1"/>
        <end position="22"/>
    </location>
</feature>
<evidence type="ECO:0000313" key="4">
    <source>
        <dbReference type="Proteomes" id="UP001262754"/>
    </source>
</evidence>
<dbReference type="SUPFAM" id="SSF51445">
    <property type="entry name" value="(Trans)glycosidases"/>
    <property type="match status" value="1"/>
</dbReference>
<dbReference type="Proteomes" id="UP001262754">
    <property type="component" value="Unassembled WGS sequence"/>
</dbReference>
<proteinExistence type="predicted"/>
<dbReference type="Pfam" id="PF01120">
    <property type="entry name" value="Alpha_L_fucos"/>
    <property type="match status" value="1"/>
</dbReference>
<reference evidence="3 4" key="1">
    <citation type="submission" date="2023-07" db="EMBL/GenBank/DDBJ databases">
        <title>Sorghum-associated microbial communities from plants grown in Nebraska, USA.</title>
        <authorList>
            <person name="Schachtman D."/>
        </authorList>
    </citation>
    <scope>NUCLEOTIDE SEQUENCE [LARGE SCALE GENOMIC DNA]</scope>
    <source>
        <strain evidence="3 4">DS2154</strain>
    </source>
</reference>
<sequence length="608" mass="67764">MGRLAKTAFVALAVFAAPLAPGAQPAKRDVVLLIDNHIFTHKPFKFDEAVLRQSIRAMLEHVRPERVVVFAVGHDGHAQYPSKFFPEQKASPGFPLLQRPTQDLLQIWREETTRTRTGMIVYVSTLRNDALQDSHPEYFRIFGNGVRATVIDHNSAYADEVLLPGLQEIIDRYNPDGFFLDGDYWTAHESWNPASTAGFVKETGLPVPTDYPQASYPPFVKYTYDSYRRDYVGKLEAFFDRQKRPLNWSINAAFTVRDPSPEPANYGTVAVDLPFFALGEAYIESLFSQRLKGGAEIVYPLFAQSEGAAPYQYKSKAQLKQELAVAVVNRSLVSFYLPLGYDGTIALDRIQPAIEVYDEFENHIGTQARPDQKLLAKIAIVNPNGDAIATRRFEELRKASLHLYETGVVHAITTETLASSGGYTHFVFPRMNHAERPDLIPSLLKGGQRVLWAVNERAADEKTEAIIAALRSSLREVKADCADCEALRDSSGGEIWLVPAIDNATLDKFASTIDPAVTFPGKPEYVYALAYGDALKETIYLSSVAWGGYAFGRHTLFEDLEPTPSMSVRLKAPATCVQRTMGGDIKLPRGRELTLQPFDTITKVECDL</sequence>
<organism evidence="3 4">
    <name type="scientific">Caulobacter rhizosphaerae</name>
    <dbReference type="NCBI Taxonomy" id="2010972"/>
    <lineage>
        <taxon>Bacteria</taxon>
        <taxon>Pseudomonadati</taxon>
        <taxon>Pseudomonadota</taxon>
        <taxon>Alphaproteobacteria</taxon>
        <taxon>Caulobacterales</taxon>
        <taxon>Caulobacteraceae</taxon>
        <taxon>Caulobacter</taxon>
    </lineage>
</organism>
<dbReference type="InterPro" id="IPR017853">
    <property type="entry name" value="GH"/>
</dbReference>
<keyword evidence="4" id="KW-1185">Reference proteome</keyword>